<keyword evidence="2" id="KW-0472">Membrane</keyword>
<name>A0A165NR63_9AGAM</name>
<feature type="compositionally biased region" description="Low complexity" evidence="1">
    <location>
        <begin position="223"/>
        <end position="246"/>
    </location>
</feature>
<evidence type="ECO:0000256" key="1">
    <source>
        <dbReference type="SAM" id="MobiDB-lite"/>
    </source>
</evidence>
<dbReference type="AlphaFoldDB" id="A0A165NR63"/>
<protein>
    <submittedName>
        <fullName evidence="3">Uncharacterized protein</fullName>
    </submittedName>
</protein>
<sequence>STTITASSSSASSSSNATTTFSLAPLPSYITQTSLFFNSATSSSSSASSTQTNPDAPATTLSITKVATPTASPSAVVLPSDLPGRIFPSTPMAANVDTSGFTMISILFDSGLNWQFVSQQWMASSQIFSGFPQCLESALSISDSQVMTFALQVYVPETYHTPQDVAQLGTMWLGYIPSNLVDDLAAQIKAKQSAFYTGTTGLPAELAAHVDSSFAVTTYQDPNNGGSSSGSSTGSSNSSSSSRSGSSKVRENAIIGIVSALGGVTLLVLGYLVYRSVKQRQEVAHRRLSDPNPAGMPPADHEFDRDSLGGERRRSFYYAEDSLRGFGGQRQQGEVHDSRLSPEGMRERRPVIPGAISAPILRESSMNW</sequence>
<evidence type="ECO:0000313" key="4">
    <source>
        <dbReference type="Proteomes" id="UP000076761"/>
    </source>
</evidence>
<organism evidence="3 4">
    <name type="scientific">Neolentinus lepideus HHB14362 ss-1</name>
    <dbReference type="NCBI Taxonomy" id="1314782"/>
    <lineage>
        <taxon>Eukaryota</taxon>
        <taxon>Fungi</taxon>
        <taxon>Dikarya</taxon>
        <taxon>Basidiomycota</taxon>
        <taxon>Agaricomycotina</taxon>
        <taxon>Agaricomycetes</taxon>
        <taxon>Gloeophyllales</taxon>
        <taxon>Gloeophyllaceae</taxon>
        <taxon>Neolentinus</taxon>
    </lineage>
</organism>
<evidence type="ECO:0000313" key="3">
    <source>
        <dbReference type="EMBL" id="KZT19989.1"/>
    </source>
</evidence>
<dbReference type="GO" id="GO:0005576">
    <property type="term" value="C:extracellular region"/>
    <property type="evidence" value="ECO:0007669"/>
    <property type="project" value="TreeGrafter"/>
</dbReference>
<gene>
    <name evidence="3" type="ORF">NEOLEDRAFT_1076646</name>
</gene>
<dbReference type="GO" id="GO:0030427">
    <property type="term" value="C:site of polarized growth"/>
    <property type="evidence" value="ECO:0007669"/>
    <property type="project" value="TreeGrafter"/>
</dbReference>
<dbReference type="InParanoid" id="A0A165NR63"/>
<feature type="compositionally biased region" description="Basic and acidic residues" evidence="1">
    <location>
        <begin position="299"/>
        <end position="308"/>
    </location>
</feature>
<dbReference type="Proteomes" id="UP000076761">
    <property type="component" value="Unassembled WGS sequence"/>
</dbReference>
<keyword evidence="2" id="KW-1133">Transmembrane helix</keyword>
<dbReference type="EMBL" id="KV425628">
    <property type="protein sequence ID" value="KZT19989.1"/>
    <property type="molecule type" value="Genomic_DNA"/>
</dbReference>
<dbReference type="GO" id="GO:0006972">
    <property type="term" value="P:hyperosmotic response"/>
    <property type="evidence" value="ECO:0007669"/>
    <property type="project" value="TreeGrafter"/>
</dbReference>
<dbReference type="GO" id="GO:0005886">
    <property type="term" value="C:plasma membrane"/>
    <property type="evidence" value="ECO:0007669"/>
    <property type="project" value="InterPro"/>
</dbReference>
<dbReference type="GO" id="GO:0005034">
    <property type="term" value="F:osmosensor activity"/>
    <property type="evidence" value="ECO:0007669"/>
    <property type="project" value="InterPro"/>
</dbReference>
<dbReference type="OrthoDB" id="3366093at2759"/>
<dbReference type="GO" id="GO:0030010">
    <property type="term" value="P:establishment of cell polarity"/>
    <property type="evidence" value="ECO:0007669"/>
    <property type="project" value="TreeGrafter"/>
</dbReference>
<dbReference type="GO" id="GO:0001402">
    <property type="term" value="P:signal transduction involved in filamentous growth"/>
    <property type="evidence" value="ECO:0007669"/>
    <property type="project" value="TreeGrafter"/>
</dbReference>
<dbReference type="GO" id="GO:0007232">
    <property type="term" value="P:osmosensory signaling pathway via Sho1 osmosensor"/>
    <property type="evidence" value="ECO:0007669"/>
    <property type="project" value="InterPro"/>
</dbReference>
<dbReference type="PANTHER" id="PTHR35778">
    <property type="entry name" value="SIGNALING MUCIN HKR1-RELATED"/>
    <property type="match status" value="1"/>
</dbReference>
<evidence type="ECO:0000256" key="2">
    <source>
        <dbReference type="SAM" id="Phobius"/>
    </source>
</evidence>
<accession>A0A165NR63</accession>
<proteinExistence type="predicted"/>
<feature type="non-terminal residue" evidence="3">
    <location>
        <position position="1"/>
    </location>
</feature>
<dbReference type="GO" id="GO:0009986">
    <property type="term" value="C:cell surface"/>
    <property type="evidence" value="ECO:0007669"/>
    <property type="project" value="TreeGrafter"/>
</dbReference>
<reference evidence="3 4" key="1">
    <citation type="journal article" date="2016" name="Mol. Biol. Evol.">
        <title>Comparative Genomics of Early-Diverging Mushroom-Forming Fungi Provides Insights into the Origins of Lignocellulose Decay Capabilities.</title>
        <authorList>
            <person name="Nagy L.G."/>
            <person name="Riley R."/>
            <person name="Tritt A."/>
            <person name="Adam C."/>
            <person name="Daum C."/>
            <person name="Floudas D."/>
            <person name="Sun H."/>
            <person name="Yadav J.S."/>
            <person name="Pangilinan J."/>
            <person name="Larsson K.H."/>
            <person name="Matsuura K."/>
            <person name="Barry K."/>
            <person name="Labutti K."/>
            <person name="Kuo R."/>
            <person name="Ohm R.A."/>
            <person name="Bhattacharya S.S."/>
            <person name="Shirouzu T."/>
            <person name="Yoshinaga Y."/>
            <person name="Martin F.M."/>
            <person name="Grigoriev I.V."/>
            <person name="Hibbett D.S."/>
        </authorList>
    </citation>
    <scope>NUCLEOTIDE SEQUENCE [LARGE SCALE GENOMIC DNA]</scope>
    <source>
        <strain evidence="3 4">HHB14362 ss-1</strain>
    </source>
</reference>
<dbReference type="InterPro" id="IPR039295">
    <property type="entry name" value="MSB2"/>
</dbReference>
<keyword evidence="4" id="KW-1185">Reference proteome</keyword>
<feature type="transmembrane region" description="Helical" evidence="2">
    <location>
        <begin position="253"/>
        <end position="274"/>
    </location>
</feature>
<keyword evidence="2" id="KW-0812">Transmembrane</keyword>
<dbReference type="PANTHER" id="PTHR35778:SF1">
    <property type="entry name" value="SIGNALING MUCIN HKR1-RELATED"/>
    <property type="match status" value="1"/>
</dbReference>
<dbReference type="STRING" id="1314782.A0A165NR63"/>
<feature type="region of interest" description="Disordered" evidence="1">
    <location>
        <begin position="219"/>
        <end position="246"/>
    </location>
</feature>
<feature type="region of interest" description="Disordered" evidence="1">
    <location>
        <begin position="284"/>
        <end position="308"/>
    </location>
</feature>
<dbReference type="GO" id="GO:0031505">
    <property type="term" value="P:fungal-type cell wall organization"/>
    <property type="evidence" value="ECO:0007669"/>
    <property type="project" value="TreeGrafter"/>
</dbReference>